<evidence type="ECO:0000259" key="11">
    <source>
        <dbReference type="PROSITE" id="PS50156"/>
    </source>
</evidence>
<gene>
    <name evidence="10 12" type="primary">secF</name>
    <name evidence="12" type="ORF">OCL97_20085</name>
</gene>
<feature type="domain" description="SSD" evidence="11">
    <location>
        <begin position="174"/>
        <end position="303"/>
    </location>
</feature>
<evidence type="ECO:0000256" key="9">
    <source>
        <dbReference type="ARBA" id="ARBA00023136"/>
    </source>
</evidence>
<feature type="transmembrane region" description="Helical" evidence="10">
    <location>
        <begin position="276"/>
        <end position="304"/>
    </location>
</feature>
<keyword evidence="6 10" id="KW-0653">Protein transport</keyword>
<evidence type="ECO:0000313" key="13">
    <source>
        <dbReference type="Proteomes" id="UP001598130"/>
    </source>
</evidence>
<organism evidence="12 13">
    <name type="scientific">Phenylobacterium ferrooxidans</name>
    <dbReference type="NCBI Taxonomy" id="2982689"/>
    <lineage>
        <taxon>Bacteria</taxon>
        <taxon>Pseudomonadati</taxon>
        <taxon>Pseudomonadota</taxon>
        <taxon>Alphaproteobacteria</taxon>
        <taxon>Caulobacterales</taxon>
        <taxon>Caulobacteraceae</taxon>
        <taxon>Phenylobacterium</taxon>
    </lineage>
</organism>
<keyword evidence="13" id="KW-1185">Reference proteome</keyword>
<dbReference type="PRINTS" id="PR01755">
    <property type="entry name" value="SECFTRNLCASE"/>
</dbReference>
<keyword evidence="4" id="KW-0997">Cell inner membrane</keyword>
<dbReference type="EMBL" id="JAOTJD010000051">
    <property type="protein sequence ID" value="MFD3266250.1"/>
    <property type="molecule type" value="Genomic_DNA"/>
</dbReference>
<evidence type="ECO:0000313" key="12">
    <source>
        <dbReference type="EMBL" id="MFD3266250.1"/>
    </source>
</evidence>
<evidence type="ECO:0000256" key="6">
    <source>
        <dbReference type="ARBA" id="ARBA00022927"/>
    </source>
</evidence>
<comment type="caution">
    <text evidence="12">The sequence shown here is derived from an EMBL/GenBank/DDBJ whole genome shotgun (WGS) entry which is preliminary data.</text>
</comment>
<dbReference type="InterPro" id="IPR005665">
    <property type="entry name" value="SecF_bac"/>
</dbReference>
<dbReference type="NCBIfam" id="TIGR00966">
    <property type="entry name" value="transloc_SecF"/>
    <property type="match status" value="1"/>
</dbReference>
<keyword evidence="5 10" id="KW-0812">Transmembrane</keyword>
<comment type="subcellular location">
    <subcellularLocation>
        <location evidence="1 10">Cell membrane</location>
        <topology evidence="1 10">Multi-pass membrane protein</topology>
    </subcellularLocation>
</comment>
<accession>A0ABW6CT44</accession>
<evidence type="ECO:0000256" key="7">
    <source>
        <dbReference type="ARBA" id="ARBA00022989"/>
    </source>
</evidence>
<dbReference type="PROSITE" id="PS50156">
    <property type="entry name" value="SSD"/>
    <property type="match status" value="1"/>
</dbReference>
<evidence type="ECO:0000256" key="8">
    <source>
        <dbReference type="ARBA" id="ARBA00023010"/>
    </source>
</evidence>
<feature type="transmembrane region" description="Helical" evidence="10">
    <location>
        <begin position="21"/>
        <end position="43"/>
    </location>
</feature>
<keyword evidence="7 10" id="KW-1133">Transmembrane helix</keyword>
<keyword evidence="2 10" id="KW-0813">Transport</keyword>
<evidence type="ECO:0000256" key="5">
    <source>
        <dbReference type="ARBA" id="ARBA00022692"/>
    </source>
</evidence>
<comment type="function">
    <text evidence="10">Part of the Sec protein translocase complex. Interacts with the SecYEG preprotein conducting channel. SecDF uses the proton motive force (PMF) to complete protein translocation after the ATP-dependent function of SecA.</text>
</comment>
<evidence type="ECO:0000256" key="4">
    <source>
        <dbReference type="ARBA" id="ARBA00022519"/>
    </source>
</evidence>
<name>A0ABW6CT44_9CAUL</name>
<dbReference type="NCBIfam" id="TIGR00916">
    <property type="entry name" value="2A0604s01"/>
    <property type="match status" value="1"/>
</dbReference>
<keyword evidence="9 10" id="KW-0472">Membrane</keyword>
<dbReference type="Gene3D" id="1.20.1640.10">
    <property type="entry name" value="Multidrug efflux transporter AcrB transmembrane domain"/>
    <property type="match status" value="1"/>
</dbReference>
<evidence type="ECO:0000256" key="10">
    <source>
        <dbReference type="HAMAP-Rule" id="MF_01464"/>
    </source>
</evidence>
<reference evidence="12 13" key="1">
    <citation type="submission" date="2022-09" db="EMBL/GenBank/DDBJ databases">
        <title>New species of Phenylobacterium.</title>
        <authorList>
            <person name="Mieszkin S."/>
        </authorList>
    </citation>
    <scope>NUCLEOTIDE SEQUENCE [LARGE SCALE GENOMIC DNA]</scope>
    <source>
        <strain evidence="12 13">HK31-G</strain>
    </source>
</reference>
<dbReference type="InterPro" id="IPR048634">
    <property type="entry name" value="SecD_SecF_C"/>
</dbReference>
<proteinExistence type="inferred from homology"/>
<feature type="transmembrane region" description="Helical" evidence="10">
    <location>
        <begin position="253"/>
        <end position="270"/>
    </location>
</feature>
<comment type="similarity">
    <text evidence="10">Belongs to the SecD/SecF family. SecF subfamily.</text>
</comment>
<dbReference type="Pfam" id="PF02355">
    <property type="entry name" value="SecD_SecF_C"/>
    <property type="match status" value="1"/>
</dbReference>
<feature type="transmembrane region" description="Helical" evidence="10">
    <location>
        <begin position="202"/>
        <end position="223"/>
    </location>
</feature>
<dbReference type="Proteomes" id="UP001598130">
    <property type="component" value="Unassembled WGS sequence"/>
</dbReference>
<dbReference type="InterPro" id="IPR055344">
    <property type="entry name" value="SecD_SecF_C_bact"/>
</dbReference>
<comment type="subunit">
    <text evidence="10">Forms a complex with SecD. Part of the essential Sec protein translocation apparatus which comprises SecA, SecYEG and auxiliary proteins SecDF-YajC and YidC.</text>
</comment>
<dbReference type="HAMAP" id="MF_01464_B">
    <property type="entry name" value="SecF_B"/>
    <property type="match status" value="1"/>
</dbReference>
<dbReference type="InterPro" id="IPR022645">
    <property type="entry name" value="SecD/SecF_bac"/>
</dbReference>
<keyword evidence="8 10" id="KW-0811">Translocation</keyword>
<dbReference type="PANTHER" id="PTHR30081">
    <property type="entry name" value="PROTEIN-EXPORT MEMBRANE PROTEIN SEC"/>
    <property type="match status" value="1"/>
</dbReference>
<keyword evidence="3 10" id="KW-1003">Cell membrane</keyword>
<sequence length="323" mass="34518">MSKYWPLIKVLPIKTNFRFVAFSRLAAIVSAVAVVVSLGFTLFPFQPPCGGLSCGIDFKGGTLLEISTAPKAVDLSLARKTLDAQNIGDVQVQAFGEPTTAMIRFQTPEGVAPAVAVDKVKAALVQALGPVTFQRADVVGPKVSGELFQSGILALGLAIGLMLLYIWFRFELQFGVGAVVGLFHDVILTFGLIAIFKLEFSLTTIAAILTIIGYSMNDTVVVFDRLRENLRKYKSMPLGEVIDLSINETLSRTVITGLTAVLALGGLAIFGGPTLLAFSLIMIFGIIIGTYSSIYVAAPVILLWGVKRGDEPAEPLKPANARP</sequence>
<dbReference type="SUPFAM" id="SSF82866">
    <property type="entry name" value="Multidrug efflux transporter AcrB transmembrane domain"/>
    <property type="match status" value="1"/>
</dbReference>
<protein>
    <recommendedName>
        <fullName evidence="10">Protein-export membrane protein SecF</fullName>
    </recommendedName>
</protein>
<evidence type="ECO:0000256" key="3">
    <source>
        <dbReference type="ARBA" id="ARBA00022475"/>
    </source>
</evidence>
<evidence type="ECO:0000256" key="1">
    <source>
        <dbReference type="ARBA" id="ARBA00004651"/>
    </source>
</evidence>
<feature type="transmembrane region" description="Helical" evidence="10">
    <location>
        <begin position="174"/>
        <end position="196"/>
    </location>
</feature>
<feature type="transmembrane region" description="Helical" evidence="10">
    <location>
        <begin position="147"/>
        <end position="167"/>
    </location>
</feature>
<dbReference type="InterPro" id="IPR000731">
    <property type="entry name" value="SSD"/>
</dbReference>
<dbReference type="PANTHER" id="PTHR30081:SF8">
    <property type="entry name" value="PROTEIN TRANSLOCASE SUBUNIT SECF"/>
    <property type="match status" value="1"/>
</dbReference>
<evidence type="ECO:0000256" key="2">
    <source>
        <dbReference type="ARBA" id="ARBA00022448"/>
    </source>
</evidence>
<dbReference type="RefSeq" id="WP_377371523.1">
    <property type="nucleotide sequence ID" value="NZ_JAOTJD010000051.1"/>
</dbReference>
<dbReference type="InterPro" id="IPR022813">
    <property type="entry name" value="SecD/SecF_arch_bac"/>
</dbReference>